<comment type="caution">
    <text evidence="2">The sequence shown here is derived from an EMBL/GenBank/DDBJ whole genome shotgun (WGS) entry which is preliminary data.</text>
</comment>
<evidence type="ECO:0000256" key="1">
    <source>
        <dbReference type="SAM" id="Phobius"/>
    </source>
</evidence>
<reference evidence="3" key="1">
    <citation type="submission" date="2017-09" db="EMBL/GenBank/DDBJ databases">
        <title>FDA dAtabase for Regulatory Grade micrObial Sequences (FDA-ARGOS): Supporting development and validation of Infectious Disease Dx tests.</title>
        <authorList>
            <person name="Minogue T."/>
            <person name="Wolcott M."/>
            <person name="Wasieloski L."/>
            <person name="Aguilar W."/>
            <person name="Moore D."/>
            <person name="Tallon L."/>
            <person name="Sadzewicz L."/>
            <person name="Ott S."/>
            <person name="Zhao X."/>
            <person name="Nagaraj S."/>
            <person name="Vavikolanu K."/>
            <person name="Aluvathingal J."/>
            <person name="Nadendla S."/>
            <person name="Sichtig H."/>
        </authorList>
    </citation>
    <scope>NUCLEOTIDE SEQUENCE [LARGE SCALE GENOMIC DNA]</scope>
    <source>
        <strain evidence="3">FDAARGOS_394</strain>
    </source>
</reference>
<keyword evidence="1" id="KW-0472">Membrane</keyword>
<feature type="transmembrane region" description="Helical" evidence="1">
    <location>
        <begin position="66"/>
        <end position="84"/>
    </location>
</feature>
<dbReference type="EMBL" id="PDEA01000001">
    <property type="protein sequence ID" value="PEH90083.1"/>
    <property type="molecule type" value="Genomic_DNA"/>
</dbReference>
<accession>A0A2A7UXV5</accession>
<dbReference type="Proteomes" id="UP000220246">
    <property type="component" value="Unassembled WGS sequence"/>
</dbReference>
<evidence type="ECO:0000313" key="3">
    <source>
        <dbReference type="Proteomes" id="UP000220246"/>
    </source>
</evidence>
<evidence type="ECO:0008006" key="4">
    <source>
        <dbReference type="Google" id="ProtNLM"/>
    </source>
</evidence>
<evidence type="ECO:0000313" key="2">
    <source>
        <dbReference type="EMBL" id="PEH90083.1"/>
    </source>
</evidence>
<sequence>MSSLSGASPVFAASGQGKRFVYVRSVLLDVSAVFLQHHPYIGHAAGGSVSVLHRKGAAHTGRCVQLAWLVVLGFLFVVHACSVGRGRLGHQLDSFPFQGGR</sequence>
<organism evidence="2 3">
    <name type="scientific">Comamonas terrigena</name>
    <dbReference type="NCBI Taxonomy" id="32013"/>
    <lineage>
        <taxon>Bacteria</taxon>
        <taxon>Pseudomonadati</taxon>
        <taxon>Pseudomonadota</taxon>
        <taxon>Betaproteobacteria</taxon>
        <taxon>Burkholderiales</taxon>
        <taxon>Comamonadaceae</taxon>
        <taxon>Comamonas</taxon>
    </lineage>
</organism>
<dbReference type="AlphaFoldDB" id="A0A2A7UXV5"/>
<protein>
    <recommendedName>
        <fullName evidence="4">Transmembrane protein</fullName>
    </recommendedName>
</protein>
<keyword evidence="1" id="KW-1133">Transmembrane helix</keyword>
<keyword evidence="1" id="KW-0812">Transmembrane</keyword>
<gene>
    <name evidence="2" type="ORF">CRM82_17115</name>
</gene>
<proteinExistence type="predicted"/>
<keyword evidence="3" id="KW-1185">Reference proteome</keyword>
<name>A0A2A7UXV5_COMTR</name>